<feature type="active site" description="Proton acceptor" evidence="11">
    <location>
        <position position="170"/>
    </location>
</feature>
<accession>A0AAE3XP64</accession>
<feature type="binding site" evidence="11">
    <location>
        <position position="126"/>
    </location>
    <ligand>
        <name>Mg(2+)</name>
        <dbReference type="ChEBI" id="CHEBI:18420"/>
    </ligand>
</feature>
<gene>
    <name evidence="11" type="primary">galK</name>
    <name evidence="16" type="ORF">HNQ88_003633</name>
</gene>
<dbReference type="RefSeq" id="WP_309940579.1">
    <property type="nucleotide sequence ID" value="NZ_AP025306.1"/>
</dbReference>
<dbReference type="FunFam" id="3.30.230.10:FF:000017">
    <property type="entry name" value="Galactokinase"/>
    <property type="match status" value="1"/>
</dbReference>
<keyword evidence="9 11" id="KW-0299">Galactose metabolism</keyword>
<keyword evidence="2 11" id="KW-0963">Cytoplasm</keyword>
<dbReference type="InterPro" id="IPR006203">
    <property type="entry name" value="GHMP_knse_ATP-bd_CS"/>
</dbReference>
<dbReference type="FunFam" id="3.30.70.890:FF:000001">
    <property type="entry name" value="Galactokinase"/>
    <property type="match status" value="1"/>
</dbReference>
<evidence type="ECO:0000256" key="6">
    <source>
        <dbReference type="ARBA" id="ARBA00022777"/>
    </source>
</evidence>
<dbReference type="InterPro" id="IPR013750">
    <property type="entry name" value="GHMP_kinase_C_dom"/>
</dbReference>
<dbReference type="HAMAP" id="MF_00246">
    <property type="entry name" value="Galactokinase"/>
    <property type="match status" value="1"/>
</dbReference>
<dbReference type="AlphaFoldDB" id="A0AAE3XP64"/>
<dbReference type="Gene3D" id="3.30.70.890">
    <property type="entry name" value="GHMP kinase, C-terminal domain"/>
    <property type="match status" value="1"/>
</dbReference>
<evidence type="ECO:0000259" key="13">
    <source>
        <dbReference type="Pfam" id="PF00288"/>
    </source>
</evidence>
<evidence type="ECO:0000313" key="16">
    <source>
        <dbReference type="EMBL" id="MDR6240557.1"/>
    </source>
</evidence>
<evidence type="ECO:0000256" key="12">
    <source>
        <dbReference type="NCBIfam" id="TIGR00131"/>
    </source>
</evidence>
<proteinExistence type="inferred from homology"/>
<dbReference type="InterPro" id="IPR019539">
    <property type="entry name" value="GalKase_N"/>
</dbReference>
<feature type="binding site" evidence="11">
    <location>
        <begin position="33"/>
        <end position="36"/>
    </location>
    <ligand>
        <name>substrate</name>
    </ligand>
</feature>
<keyword evidence="5 11" id="KW-0547">Nucleotide-binding</keyword>
<dbReference type="Proteomes" id="UP001185092">
    <property type="component" value="Unassembled WGS sequence"/>
</dbReference>
<dbReference type="GO" id="GO:0000287">
    <property type="term" value="F:magnesium ion binding"/>
    <property type="evidence" value="ECO:0007669"/>
    <property type="project" value="UniProtKB-UniRule"/>
</dbReference>
<evidence type="ECO:0000256" key="3">
    <source>
        <dbReference type="ARBA" id="ARBA00022679"/>
    </source>
</evidence>
<keyword evidence="6 11" id="KW-0418">Kinase</keyword>
<feature type="binding site" evidence="11">
    <location>
        <position position="220"/>
    </location>
    <ligand>
        <name>substrate</name>
    </ligand>
</feature>
<name>A0AAE3XP64_9BACT</name>
<comment type="catalytic activity">
    <reaction evidence="11">
        <text>alpha-D-galactose + ATP = alpha-D-galactose 1-phosphate + ADP + H(+)</text>
        <dbReference type="Rhea" id="RHEA:13553"/>
        <dbReference type="ChEBI" id="CHEBI:15378"/>
        <dbReference type="ChEBI" id="CHEBI:28061"/>
        <dbReference type="ChEBI" id="CHEBI:30616"/>
        <dbReference type="ChEBI" id="CHEBI:58336"/>
        <dbReference type="ChEBI" id="CHEBI:456216"/>
        <dbReference type="EC" id="2.7.1.6"/>
    </reaction>
</comment>
<dbReference type="InterPro" id="IPR006206">
    <property type="entry name" value="Mevalonate/galactokinase"/>
</dbReference>
<evidence type="ECO:0000256" key="1">
    <source>
        <dbReference type="ARBA" id="ARBA00006566"/>
    </source>
</evidence>
<dbReference type="InterPro" id="IPR020568">
    <property type="entry name" value="Ribosomal_Su5_D2-typ_SF"/>
</dbReference>
<dbReference type="GO" id="GO:0005524">
    <property type="term" value="F:ATP binding"/>
    <property type="evidence" value="ECO:0007669"/>
    <property type="project" value="UniProtKB-UniRule"/>
</dbReference>
<feature type="binding site" evidence="11">
    <location>
        <position position="67"/>
    </location>
    <ligand>
        <name>ATP</name>
        <dbReference type="ChEBI" id="CHEBI:30616"/>
    </ligand>
</feature>
<comment type="caution">
    <text evidence="16">The sequence shown here is derived from an EMBL/GenBank/DDBJ whole genome shotgun (WGS) entry which is preliminary data.</text>
</comment>
<dbReference type="InterPro" id="IPR006204">
    <property type="entry name" value="GHMP_kinase_N_dom"/>
</dbReference>
<dbReference type="Gene3D" id="3.30.230.10">
    <property type="match status" value="1"/>
</dbReference>
<keyword evidence="4 11" id="KW-0479">Metal-binding</keyword>
<dbReference type="PROSITE" id="PS00106">
    <property type="entry name" value="GALACTOKINASE"/>
    <property type="match status" value="1"/>
</dbReference>
<comment type="similarity">
    <text evidence="1 11">Belongs to the GHMP kinase family. GalK subfamily.</text>
</comment>
<keyword evidence="17" id="KW-1185">Reference proteome</keyword>
<comment type="pathway">
    <text evidence="11">Carbohydrate metabolism; galactose metabolism.</text>
</comment>
<keyword evidence="8 11" id="KW-0460">Magnesium</keyword>
<dbReference type="PROSITE" id="PS00627">
    <property type="entry name" value="GHMP_KINASES_ATP"/>
    <property type="match status" value="1"/>
</dbReference>
<keyword evidence="7 11" id="KW-0067">ATP-binding</keyword>
<keyword evidence="10 11" id="KW-0119">Carbohydrate metabolism</keyword>
<dbReference type="PANTHER" id="PTHR10457">
    <property type="entry name" value="MEVALONATE KINASE/GALACTOKINASE"/>
    <property type="match status" value="1"/>
</dbReference>
<keyword evidence="3 11" id="KW-0808">Transferase</keyword>
<feature type="binding site" evidence="11">
    <location>
        <position position="158"/>
    </location>
    <ligand>
        <name>Mg(2+)</name>
        <dbReference type="ChEBI" id="CHEBI:18420"/>
    </ligand>
</feature>
<organism evidence="16 17">
    <name type="scientific">Aureibacter tunicatorum</name>
    <dbReference type="NCBI Taxonomy" id="866807"/>
    <lineage>
        <taxon>Bacteria</taxon>
        <taxon>Pseudomonadati</taxon>
        <taxon>Bacteroidota</taxon>
        <taxon>Cytophagia</taxon>
        <taxon>Cytophagales</taxon>
        <taxon>Persicobacteraceae</taxon>
        <taxon>Aureibacter</taxon>
    </lineage>
</organism>
<feature type="binding site" evidence="11">
    <location>
        <begin position="120"/>
        <end position="126"/>
    </location>
    <ligand>
        <name>ATP</name>
        <dbReference type="ChEBI" id="CHEBI:30616"/>
    </ligand>
</feature>
<dbReference type="InterPro" id="IPR000705">
    <property type="entry name" value="Galactokinase"/>
</dbReference>
<evidence type="ECO:0000256" key="2">
    <source>
        <dbReference type="ARBA" id="ARBA00022490"/>
    </source>
</evidence>
<evidence type="ECO:0000256" key="5">
    <source>
        <dbReference type="ARBA" id="ARBA00022741"/>
    </source>
</evidence>
<dbReference type="InterPro" id="IPR022963">
    <property type="entry name" value="Galactokinase_bac"/>
</dbReference>
<feature type="domain" description="GHMP kinase N-terminal" evidence="13">
    <location>
        <begin position="90"/>
        <end position="178"/>
    </location>
</feature>
<dbReference type="Pfam" id="PF08544">
    <property type="entry name" value="GHMP_kinases_C"/>
    <property type="match status" value="1"/>
</dbReference>
<dbReference type="PRINTS" id="PR00473">
    <property type="entry name" value="GALCTOKINASE"/>
</dbReference>
<dbReference type="GO" id="GO:0006012">
    <property type="term" value="P:galactose metabolic process"/>
    <property type="evidence" value="ECO:0007669"/>
    <property type="project" value="UniProtKB-UniRule"/>
</dbReference>
<dbReference type="Pfam" id="PF10509">
    <property type="entry name" value="GalKase_gal_bdg"/>
    <property type="match status" value="1"/>
</dbReference>
<dbReference type="InterPro" id="IPR014721">
    <property type="entry name" value="Ribsml_uS5_D2-typ_fold_subgr"/>
</dbReference>
<dbReference type="PRINTS" id="PR00959">
    <property type="entry name" value="MEVGALKINASE"/>
</dbReference>
<comment type="function">
    <text evidence="11">Catalyzes the transfer of the gamma-phosphate of ATP to D-galactose to form alpha-D-galactose-1-phosphate (Gal-1-P).</text>
</comment>
<dbReference type="Pfam" id="PF00288">
    <property type="entry name" value="GHMP_kinases_N"/>
    <property type="match status" value="1"/>
</dbReference>
<sequence length="388" mass="43318">MVNDKIISEKFIELYENTPVISRSPGRVNLIGEHTDYNDGFVLPAAIDKEIMFAIAKNDSNNCNVYSFDLKRKAAFSMETLEKIDQNWCNYVIGVVAELKNKGVDVQGFDCVFGGDVPLGAGLSSSAALECALATGLNDIFEGGLNKEELAKVSQLAEHNYAGVKCGIMDQFASIFGKEGYAVRLDCRSLEYEYFPLNIEGYSLLLLDTQVKHSLASSEYNTRREQCESGVETLKKHYPSIKNLRDVTLQMLEEHSSELDELTYKRCKYVIEENGRLVRGCADLQSGDLKSFGKEMYGSHYGLQNEYEVSCPELDFLVEQTVEKDYVLGARMMGGGFGGCTINLVKNEHLDELVAEVTPIYLKQFGKNLKHYKVVTGQGARVEKEIAK</sequence>
<evidence type="ECO:0000256" key="10">
    <source>
        <dbReference type="ARBA" id="ARBA00023277"/>
    </source>
</evidence>
<dbReference type="SUPFAM" id="SSF55060">
    <property type="entry name" value="GHMP Kinase, C-terminal domain"/>
    <property type="match status" value="1"/>
</dbReference>
<evidence type="ECO:0000256" key="11">
    <source>
        <dbReference type="HAMAP-Rule" id="MF_00246"/>
    </source>
</evidence>
<dbReference type="GO" id="GO:0004335">
    <property type="term" value="F:galactokinase activity"/>
    <property type="evidence" value="ECO:0007669"/>
    <property type="project" value="UniProtKB-UniRule"/>
</dbReference>
<feature type="site" description="Transition state stabilizer" evidence="11">
    <location>
        <position position="27"/>
    </location>
</feature>
<dbReference type="GO" id="GO:0005829">
    <property type="term" value="C:cytosol"/>
    <property type="evidence" value="ECO:0007669"/>
    <property type="project" value="TreeGrafter"/>
</dbReference>
<evidence type="ECO:0000256" key="9">
    <source>
        <dbReference type="ARBA" id="ARBA00023144"/>
    </source>
</evidence>
<evidence type="ECO:0000259" key="14">
    <source>
        <dbReference type="Pfam" id="PF08544"/>
    </source>
</evidence>
<dbReference type="InterPro" id="IPR036554">
    <property type="entry name" value="GHMP_kinase_C_sf"/>
</dbReference>
<comment type="subcellular location">
    <subcellularLocation>
        <location evidence="11">Cytoplasm</location>
    </subcellularLocation>
</comment>
<dbReference type="NCBIfam" id="TIGR00131">
    <property type="entry name" value="gal_kin"/>
    <property type="match status" value="1"/>
</dbReference>
<dbReference type="EMBL" id="JAVDQD010000005">
    <property type="protein sequence ID" value="MDR6240557.1"/>
    <property type="molecule type" value="Genomic_DNA"/>
</dbReference>
<evidence type="ECO:0000256" key="8">
    <source>
        <dbReference type="ARBA" id="ARBA00022842"/>
    </source>
</evidence>
<protein>
    <recommendedName>
        <fullName evidence="11 12">Galactokinase</fullName>
        <ecNumber evidence="11 12">2.7.1.6</ecNumber>
    </recommendedName>
    <alternativeName>
        <fullName evidence="11">Galactose kinase</fullName>
    </alternativeName>
</protein>
<dbReference type="InterPro" id="IPR019741">
    <property type="entry name" value="Galactokinase_CS"/>
</dbReference>
<evidence type="ECO:0000256" key="4">
    <source>
        <dbReference type="ARBA" id="ARBA00022723"/>
    </source>
</evidence>
<evidence type="ECO:0000313" key="17">
    <source>
        <dbReference type="Proteomes" id="UP001185092"/>
    </source>
</evidence>
<feature type="domain" description="GHMP kinase C-terminal" evidence="14">
    <location>
        <begin position="283"/>
        <end position="355"/>
    </location>
</feature>
<reference evidence="16" key="1">
    <citation type="submission" date="2023-07" db="EMBL/GenBank/DDBJ databases">
        <title>Genomic Encyclopedia of Type Strains, Phase IV (KMG-IV): sequencing the most valuable type-strain genomes for metagenomic binning, comparative biology and taxonomic classification.</title>
        <authorList>
            <person name="Goeker M."/>
        </authorList>
    </citation>
    <scope>NUCLEOTIDE SEQUENCE</scope>
    <source>
        <strain evidence="16">DSM 26174</strain>
    </source>
</reference>
<dbReference type="PIRSF" id="PIRSF000530">
    <property type="entry name" value="Galactokinase"/>
    <property type="match status" value="1"/>
</dbReference>
<dbReference type="EC" id="2.7.1.6" evidence="11 12"/>
<dbReference type="SUPFAM" id="SSF54211">
    <property type="entry name" value="Ribosomal protein S5 domain 2-like"/>
    <property type="match status" value="1"/>
</dbReference>
<evidence type="ECO:0000259" key="15">
    <source>
        <dbReference type="Pfam" id="PF10509"/>
    </source>
</evidence>
<dbReference type="PANTHER" id="PTHR10457:SF7">
    <property type="entry name" value="GALACTOKINASE-RELATED"/>
    <property type="match status" value="1"/>
</dbReference>
<feature type="domain" description="Galactokinase N-terminal" evidence="15">
    <location>
        <begin position="9"/>
        <end position="57"/>
    </location>
</feature>
<evidence type="ECO:0000256" key="7">
    <source>
        <dbReference type="ARBA" id="ARBA00022840"/>
    </source>
</evidence>